<reference evidence="1 2" key="1">
    <citation type="submission" date="2019-06" db="EMBL/GenBank/DDBJ databases">
        <authorList>
            <person name="Rodrigo-Torres L."/>
            <person name="Arahal R. D."/>
            <person name="Lucena T."/>
        </authorList>
    </citation>
    <scope>NUCLEOTIDE SEQUENCE [LARGE SCALE GENOMIC DNA]</scope>
    <source>
        <strain evidence="1 2">SB0023/3</strain>
    </source>
</reference>
<dbReference type="Proteomes" id="UP000410984">
    <property type="component" value="Unassembled WGS sequence"/>
</dbReference>
<organism evidence="1 2">
    <name type="scientific">Methylobacterium symbioticum</name>
    <dbReference type="NCBI Taxonomy" id="2584084"/>
    <lineage>
        <taxon>Bacteria</taxon>
        <taxon>Pseudomonadati</taxon>
        <taxon>Pseudomonadota</taxon>
        <taxon>Alphaproteobacteria</taxon>
        <taxon>Hyphomicrobiales</taxon>
        <taxon>Methylobacteriaceae</taxon>
        <taxon>Methylobacterium</taxon>
    </lineage>
</organism>
<sequence length="147" mass="15975">MITISLQDFCNHTQSAGAITEADVRRLMRNVLPDGIATRDEADMLIALERAVPQIDPAFGDFLIRAVVDFAVWGERPTGRIERDTAAWLAGSLAGRAGPTPVGARIAVEIVREAHASAENLTVFALEANRWARQPTENRRPAFALAA</sequence>
<gene>
    <name evidence="1" type="ORF">MET9862_05540</name>
</gene>
<evidence type="ECO:0000313" key="1">
    <source>
        <dbReference type="EMBL" id="VUD74906.1"/>
    </source>
</evidence>
<evidence type="ECO:0000313" key="2">
    <source>
        <dbReference type="Proteomes" id="UP000410984"/>
    </source>
</evidence>
<dbReference type="EMBL" id="CABFPH010000172">
    <property type="protein sequence ID" value="VUD74906.1"/>
    <property type="molecule type" value="Genomic_DNA"/>
</dbReference>
<dbReference type="RefSeq" id="WP_142586149.1">
    <property type="nucleotide sequence ID" value="NZ_CABFPH010000172.1"/>
</dbReference>
<keyword evidence="2" id="KW-1185">Reference proteome</keyword>
<protein>
    <submittedName>
        <fullName evidence="1">Uncharacterized protein</fullName>
    </submittedName>
</protein>
<dbReference type="AlphaFoldDB" id="A0A509EKH3"/>
<dbReference type="OrthoDB" id="7996442at2"/>
<accession>A0A509EKH3</accession>
<name>A0A509EKH3_9HYPH</name>
<proteinExistence type="predicted"/>